<gene>
    <name evidence="10" type="primary">dcaA</name>
    <name evidence="10" type="ORF">SCH01S_19_00970</name>
</gene>
<reference evidence="10 11" key="1">
    <citation type="submission" date="2015-04" db="EMBL/GenBank/DDBJ databases">
        <title>Whole genome shotgun sequence of Sphingomonas changbaiensis NBRC 104936.</title>
        <authorList>
            <person name="Katano-Makiyama Y."/>
            <person name="Hosoyama A."/>
            <person name="Hashimoto M."/>
            <person name="Noguchi M."/>
            <person name="Tsuchikane K."/>
            <person name="Ohji S."/>
            <person name="Yamazoe A."/>
            <person name="Ichikawa N."/>
            <person name="Kimura A."/>
            <person name="Fujita N."/>
        </authorList>
    </citation>
    <scope>NUCLEOTIDE SEQUENCE [LARGE SCALE GENOMIC DNA]</scope>
    <source>
        <strain evidence="10 11">NBRC 104936</strain>
    </source>
</reference>
<evidence type="ECO:0000313" key="11">
    <source>
        <dbReference type="Proteomes" id="UP000033202"/>
    </source>
</evidence>
<dbReference type="Gene3D" id="1.10.540.10">
    <property type="entry name" value="Acyl-CoA dehydrogenase/oxidase, N-terminal domain"/>
    <property type="match status" value="1"/>
</dbReference>
<dbReference type="Proteomes" id="UP000033202">
    <property type="component" value="Unassembled WGS sequence"/>
</dbReference>
<dbReference type="EMBL" id="BBWU01000019">
    <property type="protein sequence ID" value="GAO38793.1"/>
    <property type="molecule type" value="Genomic_DNA"/>
</dbReference>
<evidence type="ECO:0000256" key="5">
    <source>
        <dbReference type="ARBA" id="ARBA00023002"/>
    </source>
</evidence>
<dbReference type="Pfam" id="PF00441">
    <property type="entry name" value="Acyl-CoA_dh_1"/>
    <property type="match status" value="1"/>
</dbReference>
<dbReference type="InterPro" id="IPR036250">
    <property type="entry name" value="AcylCo_DH-like_C"/>
</dbReference>
<keyword evidence="11" id="KW-1185">Reference proteome</keyword>
<evidence type="ECO:0000256" key="6">
    <source>
        <dbReference type="RuleBase" id="RU362125"/>
    </source>
</evidence>
<accession>A0A0E9MMP7</accession>
<dbReference type="AlphaFoldDB" id="A0A0E9MMP7"/>
<sequence>MLDVTRKGMDPDIYDAFIEQLDRFVRERLIPAEDRVEELGRVPDDILAEMRDMGLFGVTMPEEYGGAGMNVSQYIGFVQALAYAAPAFRSILSINVGMVNSAISNFGTEEQKREWLPKLAGGMVAAFGLTEPDSGSDSAAMKTRAVKSGNGYVLNGTKRYITNAPFADMILVMARTNAEALPKNAHVSAFLVPRNTTGVTIGKPDGKMGQAGAQIADVILEDVHVGGEALLGGEEGIGFRAAMTSLNNGRLSVAGASVGYAKRILDTGLKYATERKAFGEPIANFQLIQAMLADSKAEIYAADCMVKDACARADRGENVIVEAAAAKMFASEMCGRVADRVVQIHGGAGYLKEYLAERFYRDVRIYRIYEGTTQILQLVIAKNMLREVGANA</sequence>
<evidence type="ECO:0000313" key="10">
    <source>
        <dbReference type="EMBL" id="GAO38793.1"/>
    </source>
</evidence>
<comment type="similarity">
    <text evidence="2 6">Belongs to the acyl-CoA dehydrogenase family.</text>
</comment>
<name>A0A0E9MMP7_9SPHN</name>
<dbReference type="FunFam" id="2.40.110.10:FF:000002">
    <property type="entry name" value="Acyl-CoA dehydrogenase fadE12"/>
    <property type="match status" value="1"/>
</dbReference>
<evidence type="ECO:0000259" key="9">
    <source>
        <dbReference type="Pfam" id="PF02771"/>
    </source>
</evidence>
<feature type="domain" description="Acyl-CoA dehydrogenase/oxidase C-terminal" evidence="7">
    <location>
        <begin position="238"/>
        <end position="385"/>
    </location>
</feature>
<evidence type="ECO:0000259" key="7">
    <source>
        <dbReference type="Pfam" id="PF00441"/>
    </source>
</evidence>
<dbReference type="FunFam" id="1.20.140.10:FF:000001">
    <property type="entry name" value="Acyl-CoA dehydrogenase"/>
    <property type="match status" value="1"/>
</dbReference>
<dbReference type="InterPro" id="IPR006089">
    <property type="entry name" value="Acyl-CoA_DH_CS"/>
</dbReference>
<comment type="cofactor">
    <cofactor evidence="1 6">
        <name>FAD</name>
        <dbReference type="ChEBI" id="CHEBI:57692"/>
    </cofactor>
</comment>
<dbReference type="PROSITE" id="PS00072">
    <property type="entry name" value="ACYL_COA_DH_1"/>
    <property type="match status" value="1"/>
</dbReference>
<evidence type="ECO:0000256" key="1">
    <source>
        <dbReference type="ARBA" id="ARBA00001974"/>
    </source>
</evidence>
<dbReference type="Gene3D" id="1.20.140.10">
    <property type="entry name" value="Butyryl-CoA Dehydrogenase, subunit A, domain 3"/>
    <property type="match status" value="1"/>
</dbReference>
<dbReference type="SUPFAM" id="SSF56645">
    <property type="entry name" value="Acyl-CoA dehydrogenase NM domain-like"/>
    <property type="match status" value="1"/>
</dbReference>
<dbReference type="Gene3D" id="2.40.110.10">
    <property type="entry name" value="Butyryl-CoA Dehydrogenase, subunit A, domain 2"/>
    <property type="match status" value="1"/>
</dbReference>
<dbReference type="SUPFAM" id="SSF47203">
    <property type="entry name" value="Acyl-CoA dehydrogenase C-terminal domain-like"/>
    <property type="match status" value="1"/>
</dbReference>
<dbReference type="STRING" id="1219043.SCH01S_19_00970"/>
<evidence type="ECO:0000256" key="4">
    <source>
        <dbReference type="ARBA" id="ARBA00022827"/>
    </source>
</evidence>
<organism evidence="10 11">
    <name type="scientific">Sphingomonas changbaiensis NBRC 104936</name>
    <dbReference type="NCBI Taxonomy" id="1219043"/>
    <lineage>
        <taxon>Bacteria</taxon>
        <taxon>Pseudomonadati</taxon>
        <taxon>Pseudomonadota</taxon>
        <taxon>Alphaproteobacteria</taxon>
        <taxon>Sphingomonadales</taxon>
        <taxon>Sphingomonadaceae</taxon>
        <taxon>Sphingomonas</taxon>
    </lineage>
</organism>
<dbReference type="PROSITE" id="PS00073">
    <property type="entry name" value="ACYL_COA_DH_2"/>
    <property type="match status" value="1"/>
</dbReference>
<keyword evidence="3 6" id="KW-0285">Flavoprotein</keyword>
<keyword evidence="4 6" id="KW-0274">FAD</keyword>
<dbReference type="InterPro" id="IPR013786">
    <property type="entry name" value="AcylCoA_DH/ox_N"/>
</dbReference>
<evidence type="ECO:0000259" key="8">
    <source>
        <dbReference type="Pfam" id="PF02770"/>
    </source>
</evidence>
<dbReference type="InterPro" id="IPR006091">
    <property type="entry name" value="Acyl-CoA_Oxase/DH_mid-dom"/>
</dbReference>
<dbReference type="Pfam" id="PF02770">
    <property type="entry name" value="Acyl-CoA_dh_M"/>
    <property type="match status" value="1"/>
</dbReference>
<dbReference type="PANTHER" id="PTHR43884:SF12">
    <property type="entry name" value="ISOVALERYL-COA DEHYDROGENASE, MITOCHONDRIAL-RELATED"/>
    <property type="match status" value="1"/>
</dbReference>
<feature type="domain" description="Acyl-CoA oxidase/dehydrogenase middle" evidence="8">
    <location>
        <begin position="126"/>
        <end position="223"/>
    </location>
</feature>
<dbReference type="Pfam" id="PF02771">
    <property type="entry name" value="Acyl-CoA_dh_N"/>
    <property type="match status" value="1"/>
</dbReference>
<dbReference type="PANTHER" id="PTHR43884">
    <property type="entry name" value="ACYL-COA DEHYDROGENASE"/>
    <property type="match status" value="1"/>
</dbReference>
<dbReference type="GO" id="GO:0050660">
    <property type="term" value="F:flavin adenine dinucleotide binding"/>
    <property type="evidence" value="ECO:0007669"/>
    <property type="project" value="InterPro"/>
</dbReference>
<dbReference type="InterPro" id="IPR009075">
    <property type="entry name" value="AcylCo_DH/oxidase_C"/>
</dbReference>
<dbReference type="InterPro" id="IPR037069">
    <property type="entry name" value="AcylCoA_DH/ox_N_sf"/>
</dbReference>
<keyword evidence="5 6" id="KW-0560">Oxidoreductase</keyword>
<proteinExistence type="inferred from homology"/>
<evidence type="ECO:0000256" key="2">
    <source>
        <dbReference type="ARBA" id="ARBA00009347"/>
    </source>
</evidence>
<protein>
    <submittedName>
        <fullName evidence="10">Acyl-CoA dehydrogenase DcaA</fullName>
    </submittedName>
</protein>
<evidence type="ECO:0000256" key="3">
    <source>
        <dbReference type="ARBA" id="ARBA00022630"/>
    </source>
</evidence>
<dbReference type="PIRSF" id="PIRSF016578">
    <property type="entry name" value="HsaA"/>
    <property type="match status" value="1"/>
</dbReference>
<dbReference type="InterPro" id="IPR046373">
    <property type="entry name" value="Acyl-CoA_Oxase/DH_mid-dom_sf"/>
</dbReference>
<comment type="caution">
    <text evidence="10">The sequence shown here is derived from an EMBL/GenBank/DDBJ whole genome shotgun (WGS) entry which is preliminary data.</text>
</comment>
<dbReference type="RefSeq" id="WP_046347625.1">
    <property type="nucleotide sequence ID" value="NZ_BBWU01000019.1"/>
</dbReference>
<feature type="domain" description="Acyl-CoA dehydrogenase/oxidase N-terminal" evidence="9">
    <location>
        <begin position="16"/>
        <end position="122"/>
    </location>
</feature>
<dbReference type="GO" id="GO:0003995">
    <property type="term" value="F:acyl-CoA dehydrogenase activity"/>
    <property type="evidence" value="ECO:0007669"/>
    <property type="project" value="InterPro"/>
</dbReference>
<dbReference type="InterPro" id="IPR009100">
    <property type="entry name" value="AcylCoA_DH/oxidase_NM_dom_sf"/>
</dbReference>